<proteinExistence type="inferred from homology"/>
<evidence type="ECO:0000256" key="8">
    <source>
        <dbReference type="PROSITE-ProRule" id="PRU01360"/>
    </source>
</evidence>
<dbReference type="InterPro" id="IPR023997">
    <property type="entry name" value="TonB-dep_OMP_SusC/RagA_CS"/>
</dbReference>
<dbReference type="RefSeq" id="WP_106543308.1">
    <property type="nucleotide sequence ID" value="NZ_BLAU01000001.1"/>
</dbReference>
<evidence type="ECO:0000256" key="7">
    <source>
        <dbReference type="ARBA" id="ARBA00023237"/>
    </source>
</evidence>
<evidence type="ECO:0000256" key="6">
    <source>
        <dbReference type="ARBA" id="ARBA00023136"/>
    </source>
</evidence>
<dbReference type="EMBL" id="PYGC01000010">
    <property type="protein sequence ID" value="PSK81317.1"/>
    <property type="molecule type" value="Genomic_DNA"/>
</dbReference>
<dbReference type="Pfam" id="PF13715">
    <property type="entry name" value="CarbopepD_reg_2"/>
    <property type="match status" value="1"/>
</dbReference>
<evidence type="ECO:0000256" key="10">
    <source>
        <dbReference type="SAM" id="SignalP"/>
    </source>
</evidence>
<dbReference type="SUPFAM" id="SSF49464">
    <property type="entry name" value="Carboxypeptidase regulatory domain-like"/>
    <property type="match status" value="1"/>
</dbReference>
<accession>A0A2P8C8N8</accession>
<dbReference type="OrthoDB" id="1109428at2"/>
<dbReference type="NCBIfam" id="TIGR04056">
    <property type="entry name" value="OMP_RagA_SusC"/>
    <property type="match status" value="1"/>
</dbReference>
<dbReference type="InterPro" id="IPR037066">
    <property type="entry name" value="Plug_dom_sf"/>
</dbReference>
<dbReference type="InterPro" id="IPR023996">
    <property type="entry name" value="TonB-dep_OMP_SusC/RagA"/>
</dbReference>
<organism evidence="13 14">
    <name type="scientific">Prolixibacter denitrificans</name>
    <dbReference type="NCBI Taxonomy" id="1541063"/>
    <lineage>
        <taxon>Bacteria</taxon>
        <taxon>Pseudomonadati</taxon>
        <taxon>Bacteroidota</taxon>
        <taxon>Bacteroidia</taxon>
        <taxon>Marinilabiliales</taxon>
        <taxon>Prolixibacteraceae</taxon>
        <taxon>Prolixibacter</taxon>
    </lineage>
</organism>
<keyword evidence="3 8" id="KW-1134">Transmembrane beta strand</keyword>
<feature type="domain" description="TonB-dependent receptor plug" evidence="12">
    <location>
        <begin position="129"/>
        <end position="234"/>
    </location>
</feature>
<evidence type="ECO:0000313" key="14">
    <source>
        <dbReference type="Proteomes" id="UP000240621"/>
    </source>
</evidence>
<evidence type="ECO:0000256" key="1">
    <source>
        <dbReference type="ARBA" id="ARBA00004571"/>
    </source>
</evidence>
<dbReference type="Proteomes" id="UP000240621">
    <property type="component" value="Unassembled WGS sequence"/>
</dbReference>
<keyword evidence="2 8" id="KW-0813">Transport</keyword>
<dbReference type="Gene3D" id="2.170.130.10">
    <property type="entry name" value="TonB-dependent receptor, plug domain"/>
    <property type="match status" value="1"/>
</dbReference>
<reference evidence="13 14" key="1">
    <citation type="submission" date="2018-03" db="EMBL/GenBank/DDBJ databases">
        <title>Genomic Encyclopedia of Archaeal and Bacterial Type Strains, Phase II (KMG-II): from individual species to whole genera.</title>
        <authorList>
            <person name="Goeker M."/>
        </authorList>
    </citation>
    <scope>NUCLEOTIDE SEQUENCE [LARGE SCALE GENOMIC DNA]</scope>
    <source>
        <strain evidence="13 14">DSM 27267</strain>
    </source>
</reference>
<dbReference type="AlphaFoldDB" id="A0A2P8C8N8"/>
<gene>
    <name evidence="13" type="ORF">CLV93_110101</name>
</gene>
<keyword evidence="4 8" id="KW-0812">Transmembrane</keyword>
<comment type="subcellular location">
    <subcellularLocation>
        <location evidence="1 8">Cell outer membrane</location>
        <topology evidence="1 8">Multi-pass membrane protein</topology>
    </subcellularLocation>
</comment>
<dbReference type="InterPro" id="IPR039426">
    <property type="entry name" value="TonB-dep_rcpt-like"/>
</dbReference>
<keyword evidence="10" id="KW-0732">Signal</keyword>
<protein>
    <submittedName>
        <fullName evidence="13">TonB-linked SusC/RagA family outer membrane protein</fullName>
    </submittedName>
</protein>
<name>A0A2P8C8N8_9BACT</name>
<evidence type="ECO:0000256" key="2">
    <source>
        <dbReference type="ARBA" id="ARBA00022448"/>
    </source>
</evidence>
<evidence type="ECO:0000256" key="4">
    <source>
        <dbReference type="ARBA" id="ARBA00022692"/>
    </source>
</evidence>
<evidence type="ECO:0000256" key="9">
    <source>
        <dbReference type="RuleBase" id="RU003357"/>
    </source>
</evidence>
<keyword evidence="5 9" id="KW-0798">TonB box</keyword>
<dbReference type="GO" id="GO:0009279">
    <property type="term" value="C:cell outer membrane"/>
    <property type="evidence" value="ECO:0007669"/>
    <property type="project" value="UniProtKB-SubCell"/>
</dbReference>
<sequence>MKKCNLSSVPDGNWTRKLLTMLLLFVFMAGSAFAQTKTLSGTVTGEDGVPIPGVTVMVKGTSVGTVTDLNGEYTLTGVPADAETLVVSYIGMKTQEIEIGDQTNISATLAPDVVGVDEVVVVGYGTQQKKSLTGSVASVSADELRAVPAANAASRLQGRVAGVTITNDNSPGGDATVRIRGYGTINNNNPLFVIDGVPTTGGLSRINPNDIESMTVLKDASSAAIYGVRAANGVVIITTKRGKAGKPKVSFDARYGVQRTTNKLDLLNTQEYGDLVWQVAANDSYLTGATVVPNHPQYGTGASPQIPDYIIPTFAFEGDPMTDPSTYNNDDTAGPLNLITRANKQGTDWYDEIFNPAPIQEYNVGISGGTEKGTYAVSMGYLNQEGVVIHTGFERFSMRSNMDAQLTDWLKMGQSLGVTYTKRQGSYGTNNDEGNAVSQAYRMQPIVPVYDIMGNFAGTKANGTGNGANPVANLTRDKDDWGTDLRVLANGYMEIKPMKDLTFKTLFGVDLNNGRSKDYTIRNIEFAEAIATNSLSEYHGYTLQWNWANTLNYNKTINNTHYINVLLGSEAVSNKYETFTAGRSKFFSDDIDYRYLNAGEINQVNTGYATDWKTFSYFGRLNYDYMHKYLLEAVVRRDASSRFGAANRWGTFPAFSVGWRISEESFMGDVPWLDDLKLRAGWGQNGNDQIGNYDTYATYSATSWMSFYSISGDNTSSAAGFNNTSLANPDVKWETTTTTDIGLDMTILDNRLELNFDWYNKKTSDMLYGVQLPATYGNASRPAVNIGDMKNTGYDIMLTYHGKVGKDFIYNVRANASHYKNEVVKLNDNADEVLWGATLRQRTYTRSEAGQPISSFYGYEVVGFFNSWDEANSWPTFGDYNKPGRFKYKDLNGDGVIDPDNDRTYIGSPHPDLTYGLNIDMTYKNFDMTMFFQGSYGNDLINYVNRWIDFNNFAGNRSKKRLYESWTADRYANGDKISLPIAESNDETSQDPNSFFVEDGSYLRMKDFQLGYTLPARLSNRWGIDRLRVYFQATNLFTVTKYSGLDPEIRDTSDQADQRLGVDEGVYPTAQTFMFGVNLNL</sequence>
<dbReference type="InterPro" id="IPR036942">
    <property type="entry name" value="Beta-barrel_TonB_sf"/>
</dbReference>
<evidence type="ECO:0000259" key="12">
    <source>
        <dbReference type="Pfam" id="PF07715"/>
    </source>
</evidence>
<feature type="signal peptide" evidence="10">
    <location>
        <begin position="1"/>
        <end position="34"/>
    </location>
</feature>
<evidence type="ECO:0000259" key="11">
    <source>
        <dbReference type="Pfam" id="PF00593"/>
    </source>
</evidence>
<keyword evidence="7 8" id="KW-0998">Cell outer membrane</keyword>
<comment type="caution">
    <text evidence="13">The sequence shown here is derived from an EMBL/GenBank/DDBJ whole genome shotgun (WGS) entry which is preliminary data.</text>
</comment>
<dbReference type="Pfam" id="PF07715">
    <property type="entry name" value="Plug"/>
    <property type="match status" value="1"/>
</dbReference>
<feature type="chain" id="PRO_5015186421" evidence="10">
    <location>
        <begin position="35"/>
        <end position="1081"/>
    </location>
</feature>
<dbReference type="NCBIfam" id="TIGR04057">
    <property type="entry name" value="SusC_RagA_signa"/>
    <property type="match status" value="1"/>
</dbReference>
<evidence type="ECO:0000256" key="5">
    <source>
        <dbReference type="ARBA" id="ARBA00023077"/>
    </source>
</evidence>
<keyword evidence="6 8" id="KW-0472">Membrane</keyword>
<dbReference type="InterPro" id="IPR000531">
    <property type="entry name" value="Beta-barrel_TonB"/>
</dbReference>
<comment type="similarity">
    <text evidence="8 9">Belongs to the TonB-dependent receptor family.</text>
</comment>
<dbReference type="InterPro" id="IPR008969">
    <property type="entry name" value="CarboxyPept-like_regulatory"/>
</dbReference>
<evidence type="ECO:0000313" key="13">
    <source>
        <dbReference type="EMBL" id="PSK81317.1"/>
    </source>
</evidence>
<dbReference type="Gene3D" id="2.40.170.20">
    <property type="entry name" value="TonB-dependent receptor, beta-barrel domain"/>
    <property type="match status" value="1"/>
</dbReference>
<dbReference type="PROSITE" id="PS52016">
    <property type="entry name" value="TONB_DEPENDENT_REC_3"/>
    <property type="match status" value="1"/>
</dbReference>
<dbReference type="InterPro" id="IPR012910">
    <property type="entry name" value="Plug_dom"/>
</dbReference>
<feature type="domain" description="TonB-dependent receptor-like beta-barrel" evidence="11">
    <location>
        <begin position="422"/>
        <end position="1036"/>
    </location>
</feature>
<evidence type="ECO:0000256" key="3">
    <source>
        <dbReference type="ARBA" id="ARBA00022452"/>
    </source>
</evidence>
<dbReference type="Gene3D" id="2.60.40.1120">
    <property type="entry name" value="Carboxypeptidase-like, regulatory domain"/>
    <property type="match status" value="1"/>
</dbReference>
<dbReference type="SUPFAM" id="SSF56935">
    <property type="entry name" value="Porins"/>
    <property type="match status" value="1"/>
</dbReference>
<dbReference type="Pfam" id="PF00593">
    <property type="entry name" value="TonB_dep_Rec_b-barrel"/>
    <property type="match status" value="1"/>
</dbReference>